<feature type="transmembrane region" description="Helical" evidence="2">
    <location>
        <begin position="627"/>
        <end position="646"/>
    </location>
</feature>
<name>A0A2S9YFY9_9BACT</name>
<evidence type="ECO:0000256" key="2">
    <source>
        <dbReference type="SAM" id="Phobius"/>
    </source>
</evidence>
<accession>A0A2S9YFY9</accession>
<dbReference type="InterPro" id="IPR019196">
    <property type="entry name" value="ABC_transp_unknown"/>
</dbReference>
<dbReference type="Pfam" id="PF23357">
    <property type="entry name" value="DUF7088"/>
    <property type="match status" value="1"/>
</dbReference>
<feature type="coiled-coil region" evidence="1">
    <location>
        <begin position="545"/>
        <end position="609"/>
    </location>
</feature>
<proteinExistence type="predicted"/>
<protein>
    <submittedName>
        <fullName evidence="5">ABC-type uncharacterized transport system</fullName>
    </submittedName>
</protein>
<dbReference type="OrthoDB" id="9777219at2"/>
<comment type="caution">
    <text evidence="5">The sequence shown here is derived from an EMBL/GenBank/DDBJ whole genome shotgun (WGS) entry which is preliminary data.</text>
</comment>
<keyword evidence="1" id="KW-0175">Coiled coil</keyword>
<keyword evidence="2" id="KW-0812">Transmembrane</keyword>
<gene>
    <name evidence="5" type="ORF">ENSA7_51290</name>
</gene>
<evidence type="ECO:0000313" key="5">
    <source>
        <dbReference type="EMBL" id="PRQ04018.1"/>
    </source>
</evidence>
<evidence type="ECO:0000256" key="1">
    <source>
        <dbReference type="SAM" id="Coils"/>
    </source>
</evidence>
<evidence type="ECO:0000313" key="6">
    <source>
        <dbReference type="Proteomes" id="UP000238823"/>
    </source>
</evidence>
<feature type="domain" description="ABC-type uncharacterised transport system" evidence="3">
    <location>
        <begin position="187"/>
        <end position="500"/>
    </location>
</feature>
<dbReference type="RefSeq" id="WP_106092024.1">
    <property type="nucleotide sequence ID" value="NZ_PVNL01000104.1"/>
</dbReference>
<dbReference type="Proteomes" id="UP000238823">
    <property type="component" value="Unassembled WGS sequence"/>
</dbReference>
<feature type="domain" description="DUF7088" evidence="4">
    <location>
        <begin position="41"/>
        <end position="153"/>
    </location>
</feature>
<dbReference type="InterPro" id="IPR055396">
    <property type="entry name" value="DUF7088"/>
</dbReference>
<dbReference type="EMBL" id="PVNL01000104">
    <property type="protein sequence ID" value="PRQ04018.1"/>
    <property type="molecule type" value="Genomic_DNA"/>
</dbReference>
<evidence type="ECO:0000259" key="3">
    <source>
        <dbReference type="Pfam" id="PF09822"/>
    </source>
</evidence>
<organism evidence="5 6">
    <name type="scientific">Enhygromyxa salina</name>
    <dbReference type="NCBI Taxonomy" id="215803"/>
    <lineage>
        <taxon>Bacteria</taxon>
        <taxon>Pseudomonadati</taxon>
        <taxon>Myxococcota</taxon>
        <taxon>Polyangia</taxon>
        <taxon>Nannocystales</taxon>
        <taxon>Nannocystaceae</taxon>
        <taxon>Enhygromyxa</taxon>
    </lineage>
</organism>
<reference evidence="5 6" key="1">
    <citation type="submission" date="2018-03" db="EMBL/GenBank/DDBJ databases">
        <title>Draft Genome Sequences of the Obligatory Marine Myxobacteria Enhygromyxa salina SWB007.</title>
        <authorList>
            <person name="Poehlein A."/>
            <person name="Moghaddam J.A."/>
            <person name="Harms H."/>
            <person name="Alanjari M."/>
            <person name="Koenig G.M."/>
            <person name="Daniel R."/>
            <person name="Schaeberle T.F."/>
        </authorList>
    </citation>
    <scope>NUCLEOTIDE SEQUENCE [LARGE SCALE GENOMIC DNA]</scope>
    <source>
        <strain evidence="5 6">SWB007</strain>
    </source>
</reference>
<keyword evidence="2" id="KW-1133">Transmembrane helix</keyword>
<dbReference type="Pfam" id="PF09822">
    <property type="entry name" value="ABC_transp_aux"/>
    <property type="match status" value="1"/>
</dbReference>
<sequence>MKPRIHSLARLLALVVIVGSTTYMAQRSNGRADLTSEGLSQITPDTETLIRSIGTEAANADGETSLVPPVVVTAYISKEVPRPYVPLRSRMLNILREMEASGGPGLTVRIYEPGPFSEEAQEAIEKYGIVPRPLVSADGGKVDTMQVFLGMAFTSGPREEVVPFLDRGLSVEYEIVRALEVVTQPKKRVVGIIRDDTKIMGDFDLQSRRRIPRWRVVDELEKQYEVRSLNPGTPIPPDVDVMFIPQVSSLSQPGLDVVQAYLLAGRPALIIADPMPFFNPKLAPGQPMIPPPSQGGMMGGGAPAEDKGNYRALLASIGLDWPDDHVAFDLENPEPQLAEAPRSIVVLGQRNGTSQFAGGDISVDGLAQIVLLFSGELRPLSGAQTTVTPVLTTGTKGGWDPFEKFVDDSNFLFGLQFRGVPQDYHKLAAQDGLENMKLGVRVTGGGSSGDANGKDINAIVLSDLDMFADSFFSFHERGGDLDGDGLIDMRFDNVTFLLNAIDSLLDDQRFIELRKRQPEFRRLSEVDDMTKKANEERQARLKSASEAAEGKIQEAQASLDQAVAAIRAETGIDDRTKEIKIRAAEEAENRRLQGQTEQIEREKAQEIDKIKADHARKVDEVRDRIRVAAILVPPLPAILFGLVVFIRKRRRESSTIPESRKRRDS</sequence>
<dbReference type="AlphaFoldDB" id="A0A2S9YFY9"/>
<keyword evidence="2" id="KW-0472">Membrane</keyword>
<evidence type="ECO:0000259" key="4">
    <source>
        <dbReference type="Pfam" id="PF23357"/>
    </source>
</evidence>